<name>C1CVU2_DEIDV</name>
<dbReference type="HOGENOM" id="CLU_107587_0_0_0"/>
<dbReference type="KEGG" id="ddr:Deide_13690"/>
<dbReference type="SUPFAM" id="SSF109854">
    <property type="entry name" value="DinB/YfiT-like putative metalloenzymes"/>
    <property type="match status" value="1"/>
</dbReference>
<protein>
    <recommendedName>
        <fullName evidence="1">DinB-like domain-containing protein</fullName>
    </recommendedName>
</protein>
<organism evidence="2 3">
    <name type="scientific">Deinococcus deserti (strain DSM 17065 / CIP 109153 / LMG 22923 / VCD115)</name>
    <dbReference type="NCBI Taxonomy" id="546414"/>
    <lineage>
        <taxon>Bacteria</taxon>
        <taxon>Thermotogati</taxon>
        <taxon>Deinococcota</taxon>
        <taxon>Deinococci</taxon>
        <taxon>Deinococcales</taxon>
        <taxon>Deinococcaceae</taxon>
        <taxon>Deinococcus</taxon>
    </lineage>
</organism>
<dbReference type="Gene3D" id="1.20.120.450">
    <property type="entry name" value="dinb family like domain"/>
    <property type="match status" value="1"/>
</dbReference>
<evidence type="ECO:0000259" key="1">
    <source>
        <dbReference type="Pfam" id="PF12867"/>
    </source>
</evidence>
<dbReference type="InterPro" id="IPR034660">
    <property type="entry name" value="DinB/YfiT-like"/>
</dbReference>
<dbReference type="Proteomes" id="UP000002208">
    <property type="component" value="Chromosome"/>
</dbReference>
<dbReference type="STRING" id="546414.Deide_13690"/>
<evidence type="ECO:0000313" key="3">
    <source>
        <dbReference type="Proteomes" id="UP000002208"/>
    </source>
</evidence>
<dbReference type="EMBL" id="CP001114">
    <property type="protein sequence ID" value="ACO46309.1"/>
    <property type="molecule type" value="Genomic_DNA"/>
</dbReference>
<dbReference type="Pfam" id="PF12867">
    <property type="entry name" value="DinB_2"/>
    <property type="match status" value="1"/>
</dbReference>
<evidence type="ECO:0000313" key="2">
    <source>
        <dbReference type="EMBL" id="ACO46309.1"/>
    </source>
</evidence>
<gene>
    <name evidence="2" type="ordered locus">Deide_13690</name>
</gene>
<dbReference type="RefSeq" id="WP_012693432.1">
    <property type="nucleotide sequence ID" value="NC_012526.1"/>
</dbReference>
<proteinExistence type="predicted"/>
<reference evidence="2 3" key="1">
    <citation type="journal article" date="2009" name="PLoS Genet.">
        <title>Alliance of proteomics and genomics to unravel the specificities of Sahara bacterium Deinococcus deserti.</title>
        <authorList>
            <person name="de Groot A."/>
            <person name="Dulermo R."/>
            <person name="Ortet P."/>
            <person name="Blanchard L."/>
            <person name="Guerin P."/>
            <person name="Fernandez B."/>
            <person name="Vacherie B."/>
            <person name="Dossat C."/>
            <person name="Jolivet E."/>
            <person name="Siguier P."/>
            <person name="Chandler M."/>
            <person name="Barakat M."/>
            <person name="Dedieu A."/>
            <person name="Barbe V."/>
            <person name="Heulin T."/>
            <person name="Sommer S."/>
            <person name="Achouak W."/>
            <person name="Armengaud J."/>
        </authorList>
    </citation>
    <scope>NUCLEOTIDE SEQUENCE [LARGE SCALE GENOMIC DNA]</scope>
    <source>
        <strain evidence="3">DSM 17065 / CIP 109153 / LMG 22923 / VCD115</strain>
    </source>
</reference>
<dbReference type="InterPro" id="IPR024775">
    <property type="entry name" value="DinB-like"/>
</dbReference>
<feature type="domain" description="DinB-like" evidence="1">
    <location>
        <begin position="24"/>
        <end position="136"/>
    </location>
</feature>
<sequence>MVSDVFGKAVGNLYRGGPANVSWAQALDGLDAGQAFQVPAGLPHSVAQVVAHVQFWQEHLLRLLAGEHPAAPAQAAGGWPEPGEWEALKAAFLRDTEVLRERARNEEFAQALDSNGRPHGVILTNFAGHGLYHLGQVVTIRQVLGLWPPPGGGDTW</sequence>
<dbReference type="PaxDb" id="546414-Deide_13690"/>
<dbReference type="AlphaFoldDB" id="C1CVU2"/>
<keyword evidence="3" id="KW-1185">Reference proteome</keyword>
<dbReference type="eggNOG" id="COG2318">
    <property type="taxonomic scope" value="Bacteria"/>
</dbReference>
<dbReference type="OrthoDB" id="9798830at2"/>
<accession>C1CVU2</accession>